<gene>
    <name evidence="2" type="ORF">BJP34_32375</name>
</gene>
<dbReference type="OrthoDB" id="557970at2"/>
<evidence type="ECO:0000313" key="2">
    <source>
        <dbReference type="EMBL" id="AOX03504.1"/>
    </source>
</evidence>
<dbReference type="KEGG" id="mpro:BJP34_32375"/>
<evidence type="ECO:0000256" key="1">
    <source>
        <dbReference type="SAM" id="MobiDB-lite"/>
    </source>
</evidence>
<dbReference type="RefSeq" id="WP_070395878.1">
    <property type="nucleotide sequence ID" value="NZ_CP017599.1"/>
</dbReference>
<evidence type="ECO:0000313" key="3">
    <source>
        <dbReference type="Proteomes" id="UP000177870"/>
    </source>
</evidence>
<reference evidence="3" key="1">
    <citation type="submission" date="2016-10" db="EMBL/GenBank/DDBJ databases">
        <title>Comparative genomics uncovers the prolific and rare metabolic potential of the cyanobacterial genus Moorea.</title>
        <authorList>
            <person name="Leao T."/>
            <person name="Castelao G."/>
            <person name="Korobeynikov A."/>
            <person name="Monroe E.A."/>
            <person name="Podell S."/>
            <person name="Glukhov E."/>
            <person name="Allen E."/>
            <person name="Gerwick W.H."/>
            <person name="Gerwick L."/>
        </authorList>
    </citation>
    <scope>NUCLEOTIDE SEQUENCE [LARGE SCALE GENOMIC DNA]</scope>
    <source>
        <strain evidence="3">PAL-8-15-08-1</strain>
    </source>
</reference>
<dbReference type="AlphaFoldDB" id="A0A1D8U129"/>
<organism evidence="2 3">
    <name type="scientific">Moorena producens PAL-8-15-08-1</name>
    <dbReference type="NCBI Taxonomy" id="1458985"/>
    <lineage>
        <taxon>Bacteria</taxon>
        <taxon>Bacillati</taxon>
        <taxon>Cyanobacteriota</taxon>
        <taxon>Cyanophyceae</taxon>
        <taxon>Coleofasciculales</taxon>
        <taxon>Coleofasciculaceae</taxon>
        <taxon>Moorena</taxon>
    </lineage>
</organism>
<dbReference type="EMBL" id="CP017599">
    <property type="protein sequence ID" value="AOX03504.1"/>
    <property type="molecule type" value="Genomic_DNA"/>
</dbReference>
<name>A0A1D8U129_9CYAN</name>
<dbReference type="STRING" id="1458985.BJP34_32375"/>
<feature type="compositionally biased region" description="Low complexity" evidence="1">
    <location>
        <begin position="211"/>
        <end position="232"/>
    </location>
</feature>
<dbReference type="Proteomes" id="UP000177870">
    <property type="component" value="Chromosome"/>
</dbReference>
<feature type="region of interest" description="Disordered" evidence="1">
    <location>
        <begin position="160"/>
        <end position="248"/>
    </location>
</feature>
<protein>
    <submittedName>
        <fullName evidence="2">Uncharacterized protein</fullName>
    </submittedName>
</protein>
<sequence length="513" mass="52863">MIHISKLATYSFAVLTPWFIGGQASATAAVPDGGKPQDRAASNSYSKYKDLGTSVSTVNPTVKSPSVKVLLGATPVGLSTTDREIKTSPEGVNHLGAISKVGTPVLGAGLVGGNQVNYPVNYPVNSVAKVTTETGITPGRLTSTASGFSGVADSGYDSAPLAPQFWGEQNSESPPKLGDLGGLTKTRRSLSPPASNPSLGDLGGLRKSRRSLSSTLVSQVSQSSDASDASDATNASESPNASPIPPDIQEKLREYKKRLELYRLATESRKPRTAFPGFSLANPSGFGADKFQGFIGAGFQSRTRYSGGQGGLLGNGSDGTLGFGFGVGDAKESVGLQISYSMNSFGGSRAFGSGAVNAKLHTQFDRGWGVAVGGEGIIEVGNDGAVDVQDTYYGAVTKVLRLRDNIDKPFGVAVVTVGAGTGRFRSEEKVLNGENGFGVFGGVGVGVLPWLNVITEWTGQDLTIGASIAPFKNIPIVITPAVRDITGAGDGARFVMGVGGSVGDVISLLDLIF</sequence>
<accession>A0A1D8U129</accession>
<proteinExistence type="predicted"/>